<dbReference type="RefSeq" id="WP_052386994.1">
    <property type="nucleotide sequence ID" value="NZ_CP073767.1"/>
</dbReference>
<keyword evidence="3" id="KW-1185">Reference proteome</keyword>
<dbReference type="EMBL" id="CP073767">
    <property type="protein sequence ID" value="UWZ50651.1"/>
    <property type="molecule type" value="Genomic_DNA"/>
</dbReference>
<dbReference type="Proteomes" id="UP001058003">
    <property type="component" value="Chromosome"/>
</dbReference>
<organism evidence="2 3">
    <name type="scientific">Dactylosporangium aurantiacum</name>
    <dbReference type="NCBI Taxonomy" id="35754"/>
    <lineage>
        <taxon>Bacteria</taxon>
        <taxon>Bacillati</taxon>
        <taxon>Actinomycetota</taxon>
        <taxon>Actinomycetes</taxon>
        <taxon>Micromonosporales</taxon>
        <taxon>Micromonosporaceae</taxon>
        <taxon>Dactylosporangium</taxon>
    </lineage>
</organism>
<dbReference type="PROSITE" id="PS50801">
    <property type="entry name" value="STAS"/>
    <property type="match status" value="1"/>
</dbReference>
<dbReference type="PANTHER" id="PTHR35526">
    <property type="entry name" value="ANTI-SIGMA-F FACTOR RSBW-RELATED"/>
    <property type="match status" value="1"/>
</dbReference>
<dbReference type="SUPFAM" id="SSF55874">
    <property type="entry name" value="ATPase domain of HSP90 chaperone/DNA topoisomerase II/histidine kinase"/>
    <property type="match status" value="1"/>
</dbReference>
<gene>
    <name evidence="2" type="ORF">Daura_27945</name>
</gene>
<reference evidence="2" key="1">
    <citation type="submission" date="2021-04" db="EMBL/GenBank/DDBJ databases">
        <title>Dactylosporangium aurantiacum NRRL B-8018 full assembly.</title>
        <authorList>
            <person name="Hartkoorn R.C."/>
            <person name="Beaudoing E."/>
            <person name="Hot D."/>
        </authorList>
    </citation>
    <scope>NUCLEOTIDE SEQUENCE</scope>
    <source>
        <strain evidence="2">NRRL B-8018</strain>
    </source>
</reference>
<dbReference type="AlphaFoldDB" id="A0A9Q9MFH8"/>
<dbReference type="Gene3D" id="3.30.750.24">
    <property type="entry name" value="STAS domain"/>
    <property type="match status" value="1"/>
</dbReference>
<dbReference type="InterPro" id="IPR002645">
    <property type="entry name" value="STAS_dom"/>
</dbReference>
<dbReference type="InterPro" id="IPR036513">
    <property type="entry name" value="STAS_dom_sf"/>
</dbReference>
<protein>
    <recommendedName>
        <fullName evidence="1">STAS domain-containing protein</fullName>
    </recommendedName>
</protein>
<evidence type="ECO:0000259" key="1">
    <source>
        <dbReference type="PROSITE" id="PS50801"/>
    </source>
</evidence>
<sequence>MIESLVRLRGDVERATVEVILEGRWDARVRIDLAAAVRKGLAEQPRALLLNLAAVTEPDPALVGAVLLAERRCGAVQPAVPLVLVASDAVWHRLTAVGLMHRLPIYTSVAAAQDALRRGTPPFGRVRLDLQPGILAPSTARTFIGDTVLAWDLRDLLHPARSIISELATNAVEHAGTPFTVTASRRGQLLHLAVEDGDLGLPAVLDRVHGAHTGLDFRGIGLRFVADAAKAWGAMHTAAGKVVWATLTMRAQRSMAAAHDR</sequence>
<dbReference type="CDD" id="cd16936">
    <property type="entry name" value="HATPase_RsbW-like"/>
    <property type="match status" value="1"/>
</dbReference>
<feature type="domain" description="STAS" evidence="1">
    <location>
        <begin position="5"/>
        <end position="116"/>
    </location>
</feature>
<dbReference type="SUPFAM" id="SSF52091">
    <property type="entry name" value="SpoIIaa-like"/>
    <property type="match status" value="1"/>
</dbReference>
<dbReference type="InterPro" id="IPR036890">
    <property type="entry name" value="HATPase_C_sf"/>
</dbReference>
<dbReference type="KEGG" id="daur:Daura_27945"/>
<dbReference type="InterPro" id="IPR050267">
    <property type="entry name" value="Anti-sigma-factor_SerPK"/>
</dbReference>
<dbReference type="OrthoDB" id="3364147at2"/>
<dbReference type="PANTHER" id="PTHR35526:SF3">
    <property type="entry name" value="ANTI-SIGMA-F FACTOR RSBW"/>
    <property type="match status" value="1"/>
</dbReference>
<evidence type="ECO:0000313" key="3">
    <source>
        <dbReference type="Proteomes" id="UP001058003"/>
    </source>
</evidence>
<proteinExistence type="predicted"/>
<name>A0A9Q9MFH8_9ACTN</name>
<dbReference type="Gene3D" id="3.30.565.10">
    <property type="entry name" value="Histidine kinase-like ATPase, C-terminal domain"/>
    <property type="match status" value="1"/>
</dbReference>
<accession>A0A9Q9MFH8</accession>
<evidence type="ECO:0000313" key="2">
    <source>
        <dbReference type="EMBL" id="UWZ50651.1"/>
    </source>
</evidence>